<keyword evidence="1 3" id="KW-0547">Nucleotide-binding</keyword>
<dbReference type="InterPro" id="IPR011335">
    <property type="entry name" value="Restrct_endonuc-II-like"/>
</dbReference>
<evidence type="ECO:0000259" key="4">
    <source>
        <dbReference type="PROSITE" id="PS51161"/>
    </source>
</evidence>
<dbReference type="EMBL" id="JAFIDN010000008">
    <property type="protein sequence ID" value="MBP3193102.1"/>
    <property type="molecule type" value="Genomic_DNA"/>
</dbReference>
<dbReference type="PROSITE" id="PS51161">
    <property type="entry name" value="ATP_CONE"/>
    <property type="match status" value="1"/>
</dbReference>
<sequence>MNSSPEIRITKASGELVPFSEKKLRQSLERAGAAEPQISAVVDDVRDQLYHGIGTGKIYRKAYDLLRKKSYANAARYKLKKAIMELGPSGYPFEQFVAAILEQQGFQTSVGKVIKGKCVTHEVDVVAQKNGKLIMAECKFHNRPGVKCDVKVPLYIDSRFRDVMNGSFNGSYSDHEGWIVTNTRFTDDAISYGTCAGLVMLGWDYPKKSSLKKRIGLAGLHPLTCLSSLQQKEKAFLLEKGVVLCRRVRENEYLLRELGLSDTRIKKVISECDELVNELDVPPE</sequence>
<dbReference type="Pfam" id="PF04471">
    <property type="entry name" value="Mrr_cat"/>
    <property type="match status" value="1"/>
</dbReference>
<dbReference type="RefSeq" id="WP_210512415.1">
    <property type="nucleotide sequence ID" value="NZ_JAFIDN010000008.1"/>
</dbReference>
<reference evidence="5" key="1">
    <citation type="submission" date="2021-02" db="EMBL/GenBank/DDBJ databases">
        <title>Natronogracilivirga saccharolytica gen. nov. sp. nov. a new anaerobic, haloalkiliphilic carbohydrate-fermenting bacterium from soda lake and proposing of Cyclonatronumiaceae fam. nov. in the phylum Balneolaeota.</title>
        <authorList>
            <person name="Zhilina T.N."/>
            <person name="Sorokin D.Y."/>
            <person name="Zavarzina D.G."/>
            <person name="Toshchakov S.V."/>
            <person name="Kublanov I.V."/>
        </authorList>
    </citation>
    <scope>NUCLEOTIDE SEQUENCE</scope>
    <source>
        <strain evidence="5">Z-1702</strain>
    </source>
</reference>
<dbReference type="InterPro" id="IPR011856">
    <property type="entry name" value="tRNA_endonuc-like_dom_sf"/>
</dbReference>
<dbReference type="InterPro" id="IPR005144">
    <property type="entry name" value="ATP-cone_dom"/>
</dbReference>
<dbReference type="CDD" id="cd22308">
    <property type="entry name" value="Af1548-like"/>
    <property type="match status" value="1"/>
</dbReference>
<dbReference type="InterPro" id="IPR007560">
    <property type="entry name" value="Restrct_endonuc_IV_Mrr"/>
</dbReference>
<dbReference type="GO" id="GO:0005524">
    <property type="term" value="F:ATP binding"/>
    <property type="evidence" value="ECO:0007669"/>
    <property type="project" value="UniProtKB-UniRule"/>
</dbReference>
<dbReference type="GO" id="GO:0004519">
    <property type="term" value="F:endonuclease activity"/>
    <property type="evidence" value="ECO:0007669"/>
    <property type="project" value="UniProtKB-KW"/>
</dbReference>
<dbReference type="Pfam" id="PF03477">
    <property type="entry name" value="ATP-cone"/>
    <property type="match status" value="1"/>
</dbReference>
<keyword evidence="5" id="KW-0378">Hydrolase</keyword>
<keyword evidence="5" id="KW-0255">Endonuclease</keyword>
<dbReference type="AlphaFoldDB" id="A0A8J7RKT0"/>
<proteinExistence type="predicted"/>
<evidence type="ECO:0000313" key="6">
    <source>
        <dbReference type="Proteomes" id="UP000673975"/>
    </source>
</evidence>
<dbReference type="SUPFAM" id="SSF52980">
    <property type="entry name" value="Restriction endonuclease-like"/>
    <property type="match status" value="1"/>
</dbReference>
<evidence type="ECO:0000256" key="2">
    <source>
        <dbReference type="ARBA" id="ARBA00022840"/>
    </source>
</evidence>
<name>A0A8J7RKT0_9BACT</name>
<evidence type="ECO:0000256" key="3">
    <source>
        <dbReference type="PROSITE-ProRule" id="PRU00492"/>
    </source>
</evidence>
<dbReference type="GO" id="GO:0009307">
    <property type="term" value="P:DNA restriction-modification system"/>
    <property type="evidence" value="ECO:0007669"/>
    <property type="project" value="InterPro"/>
</dbReference>
<dbReference type="GO" id="GO:0003677">
    <property type="term" value="F:DNA binding"/>
    <property type="evidence" value="ECO:0007669"/>
    <property type="project" value="InterPro"/>
</dbReference>
<organism evidence="5 6">
    <name type="scientific">Natronogracilivirga saccharolytica</name>
    <dbReference type="NCBI Taxonomy" id="2812953"/>
    <lineage>
        <taxon>Bacteria</taxon>
        <taxon>Pseudomonadati</taxon>
        <taxon>Balneolota</taxon>
        <taxon>Balneolia</taxon>
        <taxon>Balneolales</taxon>
        <taxon>Cyclonatronaceae</taxon>
        <taxon>Natronogracilivirga</taxon>
    </lineage>
</organism>
<gene>
    <name evidence="5" type="ORF">NATSA_10545</name>
</gene>
<dbReference type="Proteomes" id="UP000673975">
    <property type="component" value="Unassembled WGS sequence"/>
</dbReference>
<dbReference type="Gene3D" id="3.40.1350.10">
    <property type="match status" value="1"/>
</dbReference>
<evidence type="ECO:0000313" key="5">
    <source>
        <dbReference type="EMBL" id="MBP3193102.1"/>
    </source>
</evidence>
<keyword evidence="6" id="KW-1185">Reference proteome</keyword>
<feature type="domain" description="ATP-cone" evidence="4">
    <location>
        <begin position="7"/>
        <end position="88"/>
    </location>
</feature>
<protein>
    <submittedName>
        <fullName evidence="5">Restriction endonuclease</fullName>
    </submittedName>
</protein>
<keyword evidence="2 3" id="KW-0067">ATP-binding</keyword>
<evidence type="ECO:0000256" key="1">
    <source>
        <dbReference type="ARBA" id="ARBA00022741"/>
    </source>
</evidence>
<comment type="caution">
    <text evidence="5">The sequence shown here is derived from an EMBL/GenBank/DDBJ whole genome shotgun (WGS) entry which is preliminary data.</text>
</comment>
<accession>A0A8J7RKT0</accession>
<keyword evidence="5" id="KW-0540">Nuclease</keyword>